<dbReference type="AlphaFoldDB" id="A0A5X8XYM7"/>
<evidence type="ECO:0000259" key="3">
    <source>
        <dbReference type="Pfam" id="PF22255"/>
    </source>
</evidence>
<dbReference type="InterPro" id="IPR049354">
    <property type="entry name" value="GpP-like_N"/>
</dbReference>
<evidence type="ECO:0000259" key="2">
    <source>
        <dbReference type="Pfam" id="PF21929"/>
    </source>
</evidence>
<reference evidence="4" key="1">
    <citation type="submission" date="2019-01" db="EMBL/GenBank/DDBJ databases">
        <authorList>
            <person name="Ashton P.M."/>
            <person name="Dallman T."/>
            <person name="Nair S."/>
            <person name="De Pinna E."/>
            <person name="Peters T."/>
            <person name="Grant K."/>
        </authorList>
    </citation>
    <scope>NUCLEOTIDE SEQUENCE</scope>
    <source>
        <strain evidence="4">500372</strain>
    </source>
</reference>
<dbReference type="InterPro" id="IPR023399">
    <property type="entry name" value="Baseplate-like_2-layer_sand"/>
</dbReference>
<dbReference type="InterPro" id="IPR026276">
    <property type="entry name" value="Baseplate_GpP"/>
</dbReference>
<comment type="caution">
    <text evidence="4">The sequence shown here is derived from an EMBL/GenBank/DDBJ whole genome shotgun (WGS) entry which is preliminary data.</text>
</comment>
<evidence type="ECO:0000313" key="4">
    <source>
        <dbReference type="EMBL" id="ECB1915081.1"/>
    </source>
</evidence>
<sequence>MKDELLLKTDGRTICGWQDISVTRGIERLPSGFDLSLMDRYPASQYQQYVNPGDPCEVWLGDDRVLTGYVDKWCPSVSPWRHGVRATGRSKCEDLVDCSAWWEGNVISQANALQIAQRLAAPYGIAVSSDVDDLVTIPQFVLNWGESSQEVIDRIARFSALLYYDQPDGSLLLTRTGTRRAASGIAQGVNVQRADFENSRDERFSDYTGISMSVTPLNEMSGGGYDPVTLATARDPEADTMRYRNHVTLLESTMWSPVLAQRCIDWEMNRRYGRSKVLYATVDSWRDSAGKLWEPNTLAPINLPAFGLQDEEWLIADVTFRRGREGTTADLTLMPPEAFVVQPYAFYQQIMELTGNG</sequence>
<accession>A0A5X8XYM7</accession>
<feature type="domain" description="Baseplate hub protein gp44/GpP-like C-terminal" evidence="2">
    <location>
        <begin position="258"/>
        <end position="340"/>
    </location>
</feature>
<dbReference type="Pfam" id="PF21683">
    <property type="entry name" value="GpP-like_1st"/>
    <property type="match status" value="1"/>
</dbReference>
<dbReference type="SUPFAM" id="SSF69279">
    <property type="entry name" value="Phage tail proteins"/>
    <property type="match status" value="2"/>
</dbReference>
<name>A0A5X8XYM7_SALNE</name>
<protein>
    <submittedName>
        <fullName evidence="4">Phage tail protein</fullName>
    </submittedName>
</protein>
<gene>
    <name evidence="4" type="ORF">EVG73_22255</name>
</gene>
<evidence type="ECO:0000259" key="1">
    <source>
        <dbReference type="Pfam" id="PF21683"/>
    </source>
</evidence>
<dbReference type="Gene3D" id="2.30.300.10">
    <property type="entry name" value="Baseplate protein-like domain - beta roll fold"/>
    <property type="match status" value="1"/>
</dbReference>
<feature type="domain" description="Baseplate hub protein gp44-like N-terminal" evidence="1">
    <location>
        <begin position="6"/>
        <end position="90"/>
    </location>
</feature>
<proteinExistence type="predicted"/>
<dbReference type="PIRSF" id="PIRSF004440">
    <property type="entry name" value="GpP"/>
    <property type="match status" value="1"/>
</dbReference>
<organism evidence="4">
    <name type="scientific">Salmonella newport</name>
    <dbReference type="NCBI Taxonomy" id="108619"/>
    <lineage>
        <taxon>Bacteria</taxon>
        <taxon>Pseudomonadati</taxon>
        <taxon>Pseudomonadota</taxon>
        <taxon>Gammaproteobacteria</taxon>
        <taxon>Enterobacterales</taxon>
        <taxon>Enterobacteriaceae</taxon>
        <taxon>Salmonella</taxon>
    </lineage>
</organism>
<dbReference type="EMBL" id="AAHWTY010000088">
    <property type="protein sequence ID" value="ECB1915081.1"/>
    <property type="molecule type" value="Genomic_DNA"/>
</dbReference>
<dbReference type="InterPro" id="IPR053982">
    <property type="entry name" value="Gp44/GpP-like_C"/>
</dbReference>
<dbReference type="Pfam" id="PF21929">
    <property type="entry name" value="GpP_4th"/>
    <property type="match status" value="1"/>
</dbReference>
<dbReference type="Gene3D" id="3.30.1920.10">
    <property type="entry name" value="Baseplate protein-like domains - 2 layer sandwich fold"/>
    <property type="match status" value="1"/>
</dbReference>
<dbReference type="Gene3D" id="3.55.50.10">
    <property type="entry name" value="Baseplate protein-like domains"/>
    <property type="match status" value="1"/>
</dbReference>
<dbReference type="Pfam" id="PF22255">
    <property type="entry name" value="Gp44-like_2nd"/>
    <property type="match status" value="1"/>
</dbReference>
<dbReference type="InterPro" id="IPR053981">
    <property type="entry name" value="Gp44/GpP-like_2nd"/>
</dbReference>
<feature type="domain" description="Baseplate hub protein gp44/GpP-like second" evidence="3">
    <location>
        <begin position="92"/>
        <end position="175"/>
    </location>
</feature>